<protein>
    <submittedName>
        <fullName evidence="12">Uncharacterized protein</fullName>
    </submittedName>
</protein>
<evidence type="ECO:0000256" key="5">
    <source>
        <dbReference type="ARBA" id="ARBA00022737"/>
    </source>
</evidence>
<dbReference type="FunFam" id="1.25.40.470:FF:000004">
    <property type="entry name" value="WD repeat-containing protein 35"/>
    <property type="match status" value="1"/>
</dbReference>
<feature type="repeat" description="WD" evidence="8">
    <location>
        <begin position="79"/>
        <end position="110"/>
    </location>
</feature>
<evidence type="ECO:0000256" key="2">
    <source>
        <dbReference type="ARBA" id="ARBA00004496"/>
    </source>
</evidence>
<dbReference type="Pfam" id="PF25768">
    <property type="entry name" value="TPR_IFT121"/>
    <property type="match status" value="1"/>
</dbReference>
<dbReference type="Gene3D" id="1.25.40.470">
    <property type="match status" value="1"/>
</dbReference>
<evidence type="ECO:0000313" key="12">
    <source>
        <dbReference type="EMBL" id="KNC98772.1"/>
    </source>
</evidence>
<dbReference type="GO" id="GO:0061512">
    <property type="term" value="P:protein localization to cilium"/>
    <property type="evidence" value="ECO:0007669"/>
    <property type="project" value="TreeGrafter"/>
</dbReference>
<evidence type="ECO:0000259" key="10">
    <source>
        <dbReference type="Pfam" id="PF24797"/>
    </source>
</evidence>
<dbReference type="SUPFAM" id="SSF69322">
    <property type="entry name" value="Tricorn protease domain 2"/>
    <property type="match status" value="1"/>
</dbReference>
<feature type="domain" description="IFT121/TULP4 N-terminal" evidence="10">
    <location>
        <begin position="1"/>
        <end position="341"/>
    </location>
</feature>
<dbReference type="InterPro" id="IPR056158">
    <property type="entry name" value="Beta-prop_IFT121_2nd"/>
</dbReference>
<dbReference type="OrthoDB" id="10260567at2759"/>
<dbReference type="InterPro" id="IPR057361">
    <property type="entry name" value="TPR_WDR35"/>
</dbReference>
<dbReference type="Pfam" id="PF23390">
    <property type="entry name" value="Beta-prop_WDR35_2nd"/>
    <property type="match status" value="1"/>
</dbReference>
<dbReference type="InterPro" id="IPR017233">
    <property type="entry name" value="WDR35"/>
</dbReference>
<dbReference type="GO" id="GO:0097730">
    <property type="term" value="C:non-motile cilium"/>
    <property type="evidence" value="ECO:0007669"/>
    <property type="project" value="TreeGrafter"/>
</dbReference>
<dbReference type="VEuPathDB" id="FungiDB:SPPG_05753"/>
<sequence>MFIYLSKKIAIPNGVKLRTVAWNNDQGWIACGGEEGLLKVLKLENAANASGAGDGQTGGNERLNKAAAAPSNLSMNQTLEGHNGAVVVSTWNIQHRKLTTSDDNGLIIVWILYKGIWYEEMINNRNKSVVSDMQWNKDGGKICIIYEDGAVIVGSVDGNRLWGKELKTNLSHVQWTPDGQRILFGTAAGELHLYDSTDKGSKLLQRFSSIHEDRGHGLVSARNHERIAKNCLPGICFENGKIQLMRDEMDVAPIIIDTNLRHLNMKWNNNGSLLAVAGVQYARNAQGEEKEINVVQFYDPYGQFLRLLKVPGKRINALSWEYSGLRIALAVDSFIYFANVRPDYKWTFFAGDVLAYTYHRPDRTESALTFWNTKTNEKYTKPVSKLLLMTSFGEHSLLVTKLDEEGTDQYILTVVNAIGTPQESKYIEFEPKFAAITKHHVFVASSDIVLHWHFKVAATTRLTALDGRSLAFVVRRTDARERAFHIDDVTIVGAGISGASVLDLKTKRATADAIVSIAACDATLLVARLSGSIHQFVLPSMTLDNKYSIPFRPQSISLNCDASRVAILDSSGMLKLMELEKKTPGLPKTSRGTGAPRDGGNLLNFERKDVWDIRWSDDNPELFAIMEKTRMYVFRNLDPEEPITCAGYICCFNNLQIKAAMLDEIMLQPDTPSREQLINIETKSLRDTRNILSQVGLADGHQFVEDNPHPRLWKLIVDAALEQLDFNIAQKALVKCMDYPGLQFIKRLQKMDDNLKQRAEIAAFFGQYEVAEKVYLDMDRKDLAIELREKTGDWFRVVQLIKSGGGGDDVMLEKAWNHIGDYYYDRQRWSQAATYYAQGRKFERLAECYYLVEDYDALEKLALNLPEGNPLLRDIAENFVSVGLVEEAVRAYLKIGDIKAAVDTCVHLNQWNTAVDLAQRHSFKDIEGLLTQYASHLLEKGKKLEVIELYRKANYCEKSANLLYELAQEAAKSNKSPLIIKKMYVLAALEVERYHQLTRMERGGQEAVPALEGLLAEDAKAPMESKFLDNAWRGAEAYHFYMLVQRQFYAGNIEAAVKTALHLREYDDILDAKVIFSLLGLVSIHAKRFGACSKAFMKLEAIPATSDHEVEQFEKLALNIFTKYPPHEPKGHHVACTNCGGVIRDRFVQDILTIFCY</sequence>
<evidence type="ECO:0000256" key="4">
    <source>
        <dbReference type="ARBA" id="ARBA00022574"/>
    </source>
</evidence>
<dbReference type="Proteomes" id="UP000053201">
    <property type="component" value="Unassembled WGS sequence"/>
</dbReference>
<dbReference type="PANTHER" id="PTHR12764">
    <property type="entry name" value="WD REPEAT DOMAIN-RELATED"/>
    <property type="match status" value="1"/>
</dbReference>
<dbReference type="InterPro" id="IPR036322">
    <property type="entry name" value="WD40_repeat_dom_sf"/>
</dbReference>
<feature type="domain" description="IFT121-like TPR repeats" evidence="11">
    <location>
        <begin position="1029"/>
        <end position="1127"/>
    </location>
</feature>
<dbReference type="InterPro" id="IPR015943">
    <property type="entry name" value="WD40/YVTN_repeat-like_dom_sf"/>
</dbReference>
<evidence type="ECO:0000256" key="3">
    <source>
        <dbReference type="ARBA" id="ARBA00022490"/>
    </source>
</evidence>
<dbReference type="InterPro" id="IPR001680">
    <property type="entry name" value="WD40_rpt"/>
</dbReference>
<dbReference type="GeneID" id="27689108"/>
<dbReference type="RefSeq" id="XP_016606812.1">
    <property type="nucleotide sequence ID" value="XM_016753963.1"/>
</dbReference>
<proteinExistence type="predicted"/>
<keyword evidence="5" id="KW-0677">Repeat</keyword>
<dbReference type="eggNOG" id="KOG2041">
    <property type="taxonomic scope" value="Eukaryota"/>
</dbReference>
<evidence type="ECO:0000256" key="1">
    <source>
        <dbReference type="ARBA" id="ARBA00004138"/>
    </source>
</evidence>
<name>A0A0L0HC62_SPIPD</name>
<gene>
    <name evidence="12" type="ORF">SPPG_05753</name>
</gene>
<keyword evidence="6" id="KW-0969">Cilium</keyword>
<accession>A0A0L0HC62</accession>
<dbReference type="EMBL" id="KQ257459">
    <property type="protein sequence ID" value="KNC98772.1"/>
    <property type="molecule type" value="Genomic_DNA"/>
</dbReference>
<dbReference type="InParanoid" id="A0A0L0HC62"/>
<dbReference type="OMA" id="VWAMCWA"/>
<evidence type="ECO:0000256" key="7">
    <source>
        <dbReference type="ARBA" id="ARBA00023273"/>
    </source>
</evidence>
<organism evidence="12 13">
    <name type="scientific">Spizellomyces punctatus (strain DAOM BR117)</name>
    <dbReference type="NCBI Taxonomy" id="645134"/>
    <lineage>
        <taxon>Eukaryota</taxon>
        <taxon>Fungi</taxon>
        <taxon>Fungi incertae sedis</taxon>
        <taxon>Chytridiomycota</taxon>
        <taxon>Chytridiomycota incertae sedis</taxon>
        <taxon>Chytridiomycetes</taxon>
        <taxon>Spizellomycetales</taxon>
        <taxon>Spizellomycetaceae</taxon>
        <taxon>Spizellomyces</taxon>
    </lineage>
</organism>
<dbReference type="GO" id="GO:0035721">
    <property type="term" value="P:intraciliary retrograde transport"/>
    <property type="evidence" value="ECO:0007669"/>
    <property type="project" value="TreeGrafter"/>
</dbReference>
<dbReference type="STRING" id="645134.A0A0L0HC62"/>
<feature type="domain" description="IFT121 second beta-propeller" evidence="9">
    <location>
        <begin position="346"/>
        <end position="681"/>
    </location>
</feature>
<dbReference type="GO" id="GO:1905515">
    <property type="term" value="P:non-motile cilium assembly"/>
    <property type="evidence" value="ECO:0007669"/>
    <property type="project" value="TreeGrafter"/>
</dbReference>
<keyword evidence="13" id="KW-1185">Reference proteome</keyword>
<dbReference type="AlphaFoldDB" id="A0A0L0HC62"/>
<keyword evidence="7" id="KW-0966">Cell projection</keyword>
<dbReference type="GO" id="GO:0005737">
    <property type="term" value="C:cytoplasm"/>
    <property type="evidence" value="ECO:0007669"/>
    <property type="project" value="UniProtKB-SubCell"/>
</dbReference>
<dbReference type="PIRSF" id="PIRSF037536">
    <property type="entry name" value="WD_repeat_p35"/>
    <property type="match status" value="1"/>
</dbReference>
<comment type="subcellular location">
    <subcellularLocation>
        <location evidence="1">Cell projection</location>
        <location evidence="1">Cilium</location>
    </subcellularLocation>
    <subcellularLocation>
        <location evidence="2">Cytoplasm</location>
    </subcellularLocation>
</comment>
<dbReference type="SUPFAM" id="SSF50978">
    <property type="entry name" value="WD40 repeat-like"/>
    <property type="match status" value="1"/>
</dbReference>
<evidence type="ECO:0000313" key="13">
    <source>
        <dbReference type="Proteomes" id="UP000053201"/>
    </source>
</evidence>
<dbReference type="InterPro" id="IPR039857">
    <property type="entry name" value="Ift122/121"/>
</dbReference>
<dbReference type="PANTHER" id="PTHR12764:SF5">
    <property type="entry name" value="LD29485P"/>
    <property type="match status" value="1"/>
</dbReference>
<keyword evidence="4 8" id="KW-0853">WD repeat</keyword>
<dbReference type="Pfam" id="PF24797">
    <property type="entry name" value="Beta-prop_WDR35_TULP_N"/>
    <property type="match status" value="1"/>
</dbReference>
<evidence type="ECO:0000259" key="11">
    <source>
        <dbReference type="Pfam" id="PF25768"/>
    </source>
</evidence>
<dbReference type="InterPro" id="IPR056159">
    <property type="entry name" value="Beta-prop_IFT121_TULP_N"/>
</dbReference>
<dbReference type="PROSITE" id="PS50082">
    <property type="entry name" value="WD_REPEATS_2"/>
    <property type="match status" value="1"/>
</dbReference>
<dbReference type="Pfam" id="PF25170">
    <property type="entry name" value="TPR_WDR35"/>
    <property type="match status" value="1"/>
</dbReference>
<reference evidence="12 13" key="1">
    <citation type="submission" date="2009-08" db="EMBL/GenBank/DDBJ databases">
        <title>The Genome Sequence of Spizellomyces punctatus strain DAOM BR117.</title>
        <authorList>
            <consortium name="The Broad Institute Genome Sequencing Platform"/>
            <person name="Russ C."/>
            <person name="Cuomo C."/>
            <person name="Shea T."/>
            <person name="Young S.K."/>
            <person name="Zeng Q."/>
            <person name="Koehrsen M."/>
            <person name="Haas B."/>
            <person name="Borodovsky M."/>
            <person name="Guigo R."/>
            <person name="Alvarado L."/>
            <person name="Berlin A."/>
            <person name="Bochicchio J."/>
            <person name="Borenstein D."/>
            <person name="Chapman S."/>
            <person name="Chen Z."/>
            <person name="Engels R."/>
            <person name="Freedman E."/>
            <person name="Gellesch M."/>
            <person name="Goldberg J."/>
            <person name="Griggs A."/>
            <person name="Gujja S."/>
            <person name="Heiman D."/>
            <person name="Hepburn T."/>
            <person name="Howarth C."/>
            <person name="Jen D."/>
            <person name="Larson L."/>
            <person name="Lewis B."/>
            <person name="Mehta T."/>
            <person name="Park D."/>
            <person name="Pearson M."/>
            <person name="Roberts A."/>
            <person name="Saif S."/>
            <person name="Shenoy N."/>
            <person name="Sisk P."/>
            <person name="Stolte C."/>
            <person name="Sykes S."/>
            <person name="Thomson T."/>
            <person name="Walk T."/>
            <person name="White J."/>
            <person name="Yandava C."/>
            <person name="Burger G."/>
            <person name="Gray M.W."/>
            <person name="Holland P.W.H."/>
            <person name="King N."/>
            <person name="Lang F.B.F."/>
            <person name="Roger A.J."/>
            <person name="Ruiz-Trillo I."/>
            <person name="Lander E."/>
            <person name="Nusbaum C."/>
        </authorList>
    </citation>
    <scope>NUCLEOTIDE SEQUENCE [LARGE SCALE GENOMIC DNA]</scope>
    <source>
        <strain evidence="12 13">DAOM BR117</strain>
    </source>
</reference>
<evidence type="ECO:0000256" key="8">
    <source>
        <dbReference type="PROSITE-ProRule" id="PRU00221"/>
    </source>
</evidence>
<dbReference type="InterPro" id="IPR057979">
    <property type="entry name" value="TPR_IFT121"/>
</dbReference>
<dbReference type="GO" id="GO:0030991">
    <property type="term" value="C:intraciliary transport particle A"/>
    <property type="evidence" value="ECO:0007669"/>
    <property type="project" value="TreeGrafter"/>
</dbReference>
<evidence type="ECO:0000259" key="9">
    <source>
        <dbReference type="Pfam" id="PF23390"/>
    </source>
</evidence>
<dbReference type="Gene3D" id="2.130.10.10">
    <property type="entry name" value="YVTN repeat-like/Quinoprotein amine dehydrogenase"/>
    <property type="match status" value="1"/>
</dbReference>
<keyword evidence="3" id="KW-0963">Cytoplasm</keyword>
<evidence type="ECO:0000256" key="6">
    <source>
        <dbReference type="ARBA" id="ARBA00023069"/>
    </source>
</evidence>